<keyword evidence="2" id="KW-1185">Reference proteome</keyword>
<proteinExistence type="predicted"/>
<dbReference type="InParanoid" id="M1DQG5"/>
<organism evidence="1 2">
    <name type="scientific">Solanum tuberosum</name>
    <name type="common">Potato</name>
    <dbReference type="NCBI Taxonomy" id="4113"/>
    <lineage>
        <taxon>Eukaryota</taxon>
        <taxon>Viridiplantae</taxon>
        <taxon>Streptophyta</taxon>
        <taxon>Embryophyta</taxon>
        <taxon>Tracheophyta</taxon>
        <taxon>Spermatophyta</taxon>
        <taxon>Magnoliopsida</taxon>
        <taxon>eudicotyledons</taxon>
        <taxon>Gunneridae</taxon>
        <taxon>Pentapetalae</taxon>
        <taxon>asterids</taxon>
        <taxon>lamiids</taxon>
        <taxon>Solanales</taxon>
        <taxon>Solanaceae</taxon>
        <taxon>Solanoideae</taxon>
        <taxon>Solaneae</taxon>
        <taxon>Solanum</taxon>
    </lineage>
</organism>
<reference evidence="2" key="1">
    <citation type="journal article" date="2011" name="Nature">
        <title>Genome sequence and analysis of the tuber crop potato.</title>
        <authorList>
            <consortium name="The Potato Genome Sequencing Consortium"/>
        </authorList>
    </citation>
    <scope>NUCLEOTIDE SEQUENCE [LARGE SCALE GENOMIC DNA]</scope>
    <source>
        <strain evidence="2">cv. DM1-3 516 R44</strain>
    </source>
</reference>
<dbReference type="eggNOG" id="ENOG502SPEZ">
    <property type="taxonomic scope" value="Eukaryota"/>
</dbReference>
<dbReference type="AlphaFoldDB" id="M1DQG5"/>
<evidence type="ECO:0000313" key="1">
    <source>
        <dbReference type="EnsemblPlants" id="PGSC0003DMT400092748"/>
    </source>
</evidence>
<dbReference type="EnsemblPlants" id="PGSC0003DMT400092748">
    <property type="protein sequence ID" value="PGSC0003DMT400092748"/>
    <property type="gene ID" value="PGSC0003DMG400042319"/>
</dbReference>
<dbReference type="PaxDb" id="4113-PGSC0003DMT400092748"/>
<name>M1DQG5_SOLTU</name>
<accession>M1DQG5</accession>
<dbReference type="HOGENOM" id="CLU_671582_0_0_1"/>
<dbReference type="Proteomes" id="UP000011115">
    <property type="component" value="Unassembled WGS sequence"/>
</dbReference>
<protein>
    <submittedName>
        <fullName evidence="1">Reverse transcriptase</fullName>
    </submittedName>
</protein>
<reference evidence="1" key="2">
    <citation type="submission" date="2015-06" db="UniProtKB">
        <authorList>
            <consortium name="EnsemblPlants"/>
        </authorList>
    </citation>
    <scope>IDENTIFICATION</scope>
    <source>
        <strain evidence="1">DM1-3 516 R44</strain>
    </source>
</reference>
<evidence type="ECO:0000313" key="2">
    <source>
        <dbReference type="Proteomes" id="UP000011115"/>
    </source>
</evidence>
<dbReference type="Gramene" id="PGSC0003DMT400092748">
    <property type="protein sequence ID" value="PGSC0003DMT400092748"/>
    <property type="gene ID" value="PGSC0003DMG400042319"/>
</dbReference>
<sequence length="410" mass="47520">MPLSFAPIPEENKFDIANFFWDRKDAVAAQKKTKAALRQSKRKMDLHNRTNRKVVPISTHIAPYGDLIYLNLGPSIQHVDLEVSKYDMSPEDHNLIKHGLPDDGGIRHERSILDNDLINFVQEVSQLYILDKDDNQDSNLLIEETLSGNEEFYDVVEQQSNSDVVEEQSNSSLDEYRESSTAHIDLTEECGIETHHVQLAIYPAKWDRPIQVIAFRDTGATESLLNPIFHPKEQWIPHFHNFNTASKGILTTSVITKNPITIEFFPGVQFRTKLLGFIIPGTDLVIGFDIYKKLNDRLKIKTQGIAFRDKFKLYTTTTRLFPITEDERAKNIKSQLVEESCVYSHREFMKKHDKPLWLNKEFFTRLPFKRNENINPKRASHSEMNPEHLQLAKKKCDELLEYRLIEPSNS</sequence>